<organism evidence="1 2">
    <name type="scientific">Alternaria alternata</name>
    <name type="common">Alternaria rot fungus</name>
    <name type="synonym">Torula alternata</name>
    <dbReference type="NCBI Taxonomy" id="5599"/>
    <lineage>
        <taxon>Eukaryota</taxon>
        <taxon>Fungi</taxon>
        <taxon>Dikarya</taxon>
        <taxon>Ascomycota</taxon>
        <taxon>Pezizomycotina</taxon>
        <taxon>Dothideomycetes</taxon>
        <taxon>Pleosporomycetidae</taxon>
        <taxon>Pleosporales</taxon>
        <taxon>Pleosporineae</taxon>
        <taxon>Pleosporaceae</taxon>
        <taxon>Alternaria</taxon>
        <taxon>Alternaria sect. Alternaria</taxon>
        <taxon>Alternaria alternata complex</taxon>
    </lineage>
</organism>
<sequence length="217" mass="24141">MQPVVSVAVPDLIARYTSFLRDQEAQHLQNSNARPVPILFSCQDARIFLLSMLQYGHYASRVLTGAAIAVLEAFRCSNDYAYGFVSNSALIIQYRGFATSARVRLPIWNYRRASLLDVCKLCLRIFCHRVGSSSLKKTDKAKQNMGYGWNPVASCTIRPTNGGTLPAMCSPPCNVSQSDGEKQHAVWLRKSASHARAAAMHTSKEPEKAFELLWLTL</sequence>
<dbReference type="RefSeq" id="XP_018386411.1">
    <property type="nucleotide sequence ID" value="XM_018533395.1"/>
</dbReference>
<keyword evidence="2" id="KW-1185">Reference proteome</keyword>
<evidence type="ECO:0000313" key="1">
    <source>
        <dbReference type="EMBL" id="OAG20990.1"/>
    </source>
</evidence>
<evidence type="ECO:0000313" key="2">
    <source>
        <dbReference type="Proteomes" id="UP000077248"/>
    </source>
</evidence>
<accession>A0A177DP57</accession>
<dbReference type="VEuPathDB" id="FungiDB:CC77DRAFT_844967"/>
<proteinExistence type="predicted"/>
<dbReference type="AlphaFoldDB" id="A0A177DP57"/>
<gene>
    <name evidence="1" type="ORF">CC77DRAFT_844967</name>
</gene>
<name>A0A177DP57_ALTAL</name>
<dbReference type="GeneID" id="29118989"/>
<dbReference type="Proteomes" id="UP000077248">
    <property type="component" value="Unassembled WGS sequence"/>
</dbReference>
<dbReference type="KEGG" id="aalt:CC77DRAFT_844967"/>
<reference evidence="1 2" key="1">
    <citation type="submission" date="2016-05" db="EMBL/GenBank/DDBJ databases">
        <title>Comparative analysis of secretome profiles of manganese(II)-oxidizing ascomycete fungi.</title>
        <authorList>
            <consortium name="DOE Joint Genome Institute"/>
            <person name="Zeiner C.A."/>
            <person name="Purvine S.O."/>
            <person name="Zink E.M."/>
            <person name="Wu S."/>
            <person name="Pasa-Tolic L."/>
            <person name="Chaput D.L."/>
            <person name="Haridas S."/>
            <person name="Grigoriev I.V."/>
            <person name="Santelli C.M."/>
            <person name="Hansel C.M."/>
        </authorList>
    </citation>
    <scope>NUCLEOTIDE SEQUENCE [LARGE SCALE GENOMIC DNA]</scope>
    <source>
        <strain evidence="1 2">SRC1lrK2f</strain>
    </source>
</reference>
<protein>
    <submittedName>
        <fullName evidence="1">Uncharacterized protein</fullName>
    </submittedName>
</protein>
<dbReference type="EMBL" id="KV441477">
    <property type="protein sequence ID" value="OAG20990.1"/>
    <property type="molecule type" value="Genomic_DNA"/>
</dbReference>